<dbReference type="InterPro" id="IPR007384">
    <property type="entry name" value="UCP006257"/>
</dbReference>
<reference evidence="2 3" key="1">
    <citation type="journal article" date="2008" name="Int. J. Syst. Evol. Microbiol.">
        <title>Amphritea japonica sp. nov. and Amphritea balenae sp. nov., isolated from the sediment adjacent to sperm whale carcasses off Kagoshima, Japan.</title>
        <authorList>
            <person name="Miyazaki M."/>
            <person name="Nogi Y."/>
            <person name="Fujiwara Y."/>
            <person name="Kawato M."/>
            <person name="Nagahama T."/>
            <person name="Kubokawa K."/>
            <person name="Horikoshi K."/>
        </authorList>
    </citation>
    <scope>NUCLEOTIDE SEQUENCE [LARGE SCALE GENOMIC DNA]</scope>
    <source>
        <strain evidence="2 3">ATCC BAA-1530</strain>
    </source>
</reference>
<dbReference type="InterPro" id="IPR036814">
    <property type="entry name" value="YqcC-like_sf"/>
</dbReference>
<sequence length="108" mass="12503">MNQHAELNQLLVKLEAEMRAWSLWSATPPSASALQSTQPFCIDTLSFWEWVQWLMLPRFKQMIELKQRLPQGSNITPMAEEVILNAKIKSDKLIDYFSALDQLLSKSH</sequence>
<dbReference type="OrthoDB" id="8794567at2"/>
<protein>
    <submittedName>
        <fullName evidence="2">tRNA pseudouridine synthase C</fullName>
    </submittedName>
</protein>
<dbReference type="KEGG" id="ajp:AMJAP_2633"/>
<dbReference type="Proteomes" id="UP000595663">
    <property type="component" value="Chromosome"/>
</dbReference>
<dbReference type="Gene3D" id="1.20.1440.40">
    <property type="entry name" value="YqcC-like"/>
    <property type="match status" value="1"/>
</dbReference>
<dbReference type="RefSeq" id="WP_019619965.1">
    <property type="nucleotide sequence ID" value="NZ_AP014545.1"/>
</dbReference>
<evidence type="ECO:0000313" key="2">
    <source>
        <dbReference type="EMBL" id="BBB27221.1"/>
    </source>
</evidence>
<dbReference type="GO" id="GO:0044010">
    <property type="term" value="P:single-species biofilm formation"/>
    <property type="evidence" value="ECO:0007669"/>
    <property type="project" value="TreeGrafter"/>
</dbReference>
<name>A0A7R6PFB9_9GAMM</name>
<dbReference type="InterPro" id="IPR023376">
    <property type="entry name" value="YqcC-like_dom"/>
</dbReference>
<dbReference type="EMBL" id="AP014545">
    <property type="protein sequence ID" value="BBB27221.1"/>
    <property type="molecule type" value="Genomic_DNA"/>
</dbReference>
<accession>A0A7R6PFB9</accession>
<organism evidence="2 3">
    <name type="scientific">Amphritea japonica ATCC BAA-1530</name>
    <dbReference type="NCBI Taxonomy" id="1278309"/>
    <lineage>
        <taxon>Bacteria</taxon>
        <taxon>Pseudomonadati</taxon>
        <taxon>Pseudomonadota</taxon>
        <taxon>Gammaproteobacteria</taxon>
        <taxon>Oceanospirillales</taxon>
        <taxon>Oceanospirillaceae</taxon>
        <taxon>Amphritea</taxon>
    </lineage>
</organism>
<evidence type="ECO:0000259" key="1">
    <source>
        <dbReference type="Pfam" id="PF04287"/>
    </source>
</evidence>
<dbReference type="PIRSF" id="PIRSF006257">
    <property type="entry name" value="UCP006257"/>
    <property type="match status" value="1"/>
</dbReference>
<dbReference type="PANTHER" id="PTHR39586:SF1">
    <property type="entry name" value="CYTOPLASMIC PROTEIN"/>
    <property type="match status" value="1"/>
</dbReference>
<dbReference type="SUPFAM" id="SSF158452">
    <property type="entry name" value="YqcC-like"/>
    <property type="match status" value="1"/>
</dbReference>
<proteinExistence type="predicted"/>
<dbReference type="Pfam" id="PF04287">
    <property type="entry name" value="DUF446"/>
    <property type="match status" value="1"/>
</dbReference>
<keyword evidence="3" id="KW-1185">Reference proteome</keyword>
<gene>
    <name evidence="2" type="ORF">AMJAP_2633</name>
</gene>
<dbReference type="PANTHER" id="PTHR39586">
    <property type="entry name" value="CYTOPLASMIC PROTEIN-RELATED"/>
    <property type="match status" value="1"/>
</dbReference>
<dbReference type="AlphaFoldDB" id="A0A7R6PFB9"/>
<evidence type="ECO:0000313" key="3">
    <source>
        <dbReference type="Proteomes" id="UP000595663"/>
    </source>
</evidence>
<feature type="domain" description="YqcC-like" evidence="1">
    <location>
        <begin position="7"/>
        <end position="103"/>
    </location>
</feature>